<dbReference type="EMBL" id="JAYMYQ010000001">
    <property type="protein sequence ID" value="KAK7360832.1"/>
    <property type="molecule type" value="Genomic_DNA"/>
</dbReference>
<evidence type="ECO:0000313" key="1">
    <source>
        <dbReference type="EMBL" id="KAK7360832.1"/>
    </source>
</evidence>
<dbReference type="AlphaFoldDB" id="A0AAN9MYY0"/>
<dbReference type="Proteomes" id="UP001367508">
    <property type="component" value="Unassembled WGS sequence"/>
</dbReference>
<evidence type="ECO:0000313" key="2">
    <source>
        <dbReference type="Proteomes" id="UP001367508"/>
    </source>
</evidence>
<sequence length="86" mass="9629">MDAHYVFGTSVGYPSSSHYILERDIQHIHIGRCISASYCYTRHASLLCRACQKTLGTRSGGWSAFILMQPSKLVIQGIRDPTTRLV</sequence>
<gene>
    <name evidence="1" type="ORF">VNO77_02847</name>
</gene>
<protein>
    <submittedName>
        <fullName evidence="1">Uncharacterized protein</fullName>
    </submittedName>
</protein>
<organism evidence="1 2">
    <name type="scientific">Canavalia gladiata</name>
    <name type="common">Sword bean</name>
    <name type="synonym">Dolichos gladiatus</name>
    <dbReference type="NCBI Taxonomy" id="3824"/>
    <lineage>
        <taxon>Eukaryota</taxon>
        <taxon>Viridiplantae</taxon>
        <taxon>Streptophyta</taxon>
        <taxon>Embryophyta</taxon>
        <taxon>Tracheophyta</taxon>
        <taxon>Spermatophyta</taxon>
        <taxon>Magnoliopsida</taxon>
        <taxon>eudicotyledons</taxon>
        <taxon>Gunneridae</taxon>
        <taxon>Pentapetalae</taxon>
        <taxon>rosids</taxon>
        <taxon>fabids</taxon>
        <taxon>Fabales</taxon>
        <taxon>Fabaceae</taxon>
        <taxon>Papilionoideae</taxon>
        <taxon>50 kb inversion clade</taxon>
        <taxon>NPAAA clade</taxon>
        <taxon>indigoferoid/millettioid clade</taxon>
        <taxon>Phaseoleae</taxon>
        <taxon>Canavalia</taxon>
    </lineage>
</organism>
<accession>A0AAN9MYY0</accession>
<keyword evidence="2" id="KW-1185">Reference proteome</keyword>
<comment type="caution">
    <text evidence="1">The sequence shown here is derived from an EMBL/GenBank/DDBJ whole genome shotgun (WGS) entry which is preliminary data.</text>
</comment>
<reference evidence="1 2" key="1">
    <citation type="submission" date="2024-01" db="EMBL/GenBank/DDBJ databases">
        <title>The genomes of 5 underutilized Papilionoideae crops provide insights into root nodulation and disease resistanc.</title>
        <authorList>
            <person name="Jiang F."/>
        </authorList>
    </citation>
    <scope>NUCLEOTIDE SEQUENCE [LARGE SCALE GENOMIC DNA]</scope>
    <source>
        <strain evidence="1">LVBAO_FW01</strain>
        <tissue evidence="1">Leaves</tissue>
    </source>
</reference>
<proteinExistence type="predicted"/>
<name>A0AAN9MYY0_CANGL</name>